<dbReference type="EMBL" id="GGMR01013783">
    <property type="protein sequence ID" value="MBY26402.1"/>
    <property type="molecule type" value="Transcribed_RNA"/>
</dbReference>
<dbReference type="AlphaFoldDB" id="A0A2S2PAJ7"/>
<feature type="domain" description="BESS" evidence="2">
    <location>
        <begin position="80"/>
        <end position="119"/>
    </location>
</feature>
<keyword evidence="1" id="KW-0539">Nucleus</keyword>
<gene>
    <name evidence="3" type="ORF">g.81413</name>
</gene>
<name>A0A2S2PAJ7_SCHGA</name>
<protein>
    <recommendedName>
        <fullName evidence="2">BESS domain-containing protein</fullName>
    </recommendedName>
</protein>
<evidence type="ECO:0000259" key="2">
    <source>
        <dbReference type="PROSITE" id="PS51031"/>
    </source>
</evidence>
<dbReference type="PROSITE" id="PS51031">
    <property type="entry name" value="BESS"/>
    <property type="match status" value="1"/>
</dbReference>
<comment type="subcellular location">
    <subcellularLocation>
        <location evidence="1">Nucleus</location>
    </subcellularLocation>
</comment>
<dbReference type="InterPro" id="IPR004210">
    <property type="entry name" value="BESS_motif"/>
</dbReference>
<dbReference type="GO" id="GO:0005634">
    <property type="term" value="C:nucleus"/>
    <property type="evidence" value="ECO:0007669"/>
    <property type="project" value="UniProtKB-SubCell"/>
</dbReference>
<sequence length="171" mass="19423">MCIQTITLFCQLRAFFGSLKYFTKYSLISLALEDAFPTPILSDISSISQLIVSSILEPSLRRNFEEELLKSLNSQKVEESDPDQLFLLSLLPQMKSVGGDKKPMLYVELINTIQRVKKLPQDNTALHRQLYQTNSYSQSLSEPAMYPITNPAMQSTFQSSSYSNGFNYTNI</sequence>
<reference evidence="3" key="1">
    <citation type="submission" date="2018-04" db="EMBL/GenBank/DDBJ databases">
        <title>Transcriptome of Schizaphis graminum biotype I.</title>
        <authorList>
            <person name="Scully E.D."/>
            <person name="Geib S.M."/>
            <person name="Palmer N.A."/>
            <person name="Koch K."/>
            <person name="Bradshaw J."/>
            <person name="Heng-Moss T."/>
            <person name="Sarath G."/>
        </authorList>
    </citation>
    <scope>NUCLEOTIDE SEQUENCE</scope>
</reference>
<evidence type="ECO:0000256" key="1">
    <source>
        <dbReference type="PROSITE-ProRule" id="PRU00371"/>
    </source>
</evidence>
<organism evidence="3">
    <name type="scientific">Schizaphis graminum</name>
    <name type="common">Green bug aphid</name>
    <dbReference type="NCBI Taxonomy" id="13262"/>
    <lineage>
        <taxon>Eukaryota</taxon>
        <taxon>Metazoa</taxon>
        <taxon>Ecdysozoa</taxon>
        <taxon>Arthropoda</taxon>
        <taxon>Hexapoda</taxon>
        <taxon>Insecta</taxon>
        <taxon>Pterygota</taxon>
        <taxon>Neoptera</taxon>
        <taxon>Paraneoptera</taxon>
        <taxon>Hemiptera</taxon>
        <taxon>Sternorrhyncha</taxon>
        <taxon>Aphidomorpha</taxon>
        <taxon>Aphidoidea</taxon>
        <taxon>Aphididae</taxon>
        <taxon>Aphidini</taxon>
        <taxon>Schizaphis</taxon>
    </lineage>
</organism>
<evidence type="ECO:0000313" key="3">
    <source>
        <dbReference type="EMBL" id="MBY26402.1"/>
    </source>
</evidence>
<proteinExistence type="predicted"/>
<accession>A0A2S2PAJ7</accession>
<dbReference type="GO" id="GO:0003677">
    <property type="term" value="F:DNA binding"/>
    <property type="evidence" value="ECO:0007669"/>
    <property type="project" value="InterPro"/>
</dbReference>
<dbReference type="Pfam" id="PF02944">
    <property type="entry name" value="BESS"/>
    <property type="match status" value="1"/>
</dbReference>